<gene>
    <name evidence="1" type="ORF">ACFYXQ_10735</name>
</gene>
<sequence length="146" mass="14827">MPHDSTAPEPVPLTLSMPAAPRAGLTDGLVRPLSEAPAAPVLDAGASDVQVAEFLVVAAHSVGGFVARTDSGERAVAVVAATVAALCGEDIRRALTHPDLEFLRGLAPAAVEALREVLLAIESETPDGVAKALEVLQTPSPPATGR</sequence>
<proteinExistence type="predicted"/>
<protein>
    <submittedName>
        <fullName evidence="1">Uncharacterized protein</fullName>
    </submittedName>
</protein>
<reference evidence="1 2" key="1">
    <citation type="submission" date="2024-10" db="EMBL/GenBank/DDBJ databases">
        <title>The Natural Products Discovery Center: Release of the First 8490 Sequenced Strains for Exploring Actinobacteria Biosynthetic Diversity.</title>
        <authorList>
            <person name="Kalkreuter E."/>
            <person name="Kautsar S.A."/>
            <person name="Yang D."/>
            <person name="Bader C.D."/>
            <person name="Teijaro C.N."/>
            <person name="Fluegel L."/>
            <person name="Davis C.M."/>
            <person name="Simpson J.R."/>
            <person name="Lauterbach L."/>
            <person name="Steele A.D."/>
            <person name="Gui C."/>
            <person name="Meng S."/>
            <person name="Li G."/>
            <person name="Viehrig K."/>
            <person name="Ye F."/>
            <person name="Su P."/>
            <person name="Kiefer A.F."/>
            <person name="Nichols A."/>
            <person name="Cepeda A.J."/>
            <person name="Yan W."/>
            <person name="Fan B."/>
            <person name="Jiang Y."/>
            <person name="Adhikari A."/>
            <person name="Zheng C.-J."/>
            <person name="Schuster L."/>
            <person name="Cowan T.M."/>
            <person name="Smanski M.J."/>
            <person name="Chevrette M.G."/>
            <person name="De Carvalho L.P.S."/>
            <person name="Shen B."/>
        </authorList>
    </citation>
    <scope>NUCLEOTIDE SEQUENCE [LARGE SCALE GENOMIC DNA]</scope>
    <source>
        <strain evidence="1 2">NPDC002593</strain>
    </source>
</reference>
<name>A0ABW6RZ65_9NOCA</name>
<accession>A0ABW6RZ65</accession>
<keyword evidence="2" id="KW-1185">Reference proteome</keyword>
<evidence type="ECO:0000313" key="2">
    <source>
        <dbReference type="Proteomes" id="UP001601992"/>
    </source>
</evidence>
<dbReference type="EMBL" id="JBIAQY010000003">
    <property type="protein sequence ID" value="MFF3568236.1"/>
    <property type="molecule type" value="Genomic_DNA"/>
</dbReference>
<dbReference type="RefSeq" id="WP_040817125.1">
    <property type="nucleotide sequence ID" value="NZ_JBIAQY010000003.1"/>
</dbReference>
<dbReference type="Proteomes" id="UP001601992">
    <property type="component" value="Unassembled WGS sequence"/>
</dbReference>
<evidence type="ECO:0000313" key="1">
    <source>
        <dbReference type="EMBL" id="MFF3568236.1"/>
    </source>
</evidence>
<comment type="caution">
    <text evidence="1">The sequence shown here is derived from an EMBL/GenBank/DDBJ whole genome shotgun (WGS) entry which is preliminary data.</text>
</comment>
<organism evidence="1 2">
    <name type="scientific">Nocardia jiangxiensis</name>
    <dbReference type="NCBI Taxonomy" id="282685"/>
    <lineage>
        <taxon>Bacteria</taxon>
        <taxon>Bacillati</taxon>
        <taxon>Actinomycetota</taxon>
        <taxon>Actinomycetes</taxon>
        <taxon>Mycobacteriales</taxon>
        <taxon>Nocardiaceae</taxon>
        <taxon>Nocardia</taxon>
    </lineage>
</organism>